<evidence type="ECO:0000256" key="7">
    <source>
        <dbReference type="ARBA" id="ARBA00022967"/>
    </source>
</evidence>
<dbReference type="PANTHER" id="PTHR43553">
    <property type="entry name" value="HEAVY METAL TRANSPORTER"/>
    <property type="match status" value="1"/>
</dbReference>
<gene>
    <name evidence="10" type="ORF">S01H4_08757</name>
</gene>
<evidence type="ECO:0000256" key="4">
    <source>
        <dbReference type="ARBA" id="ARBA00022475"/>
    </source>
</evidence>
<evidence type="ECO:0000256" key="6">
    <source>
        <dbReference type="ARBA" id="ARBA00022840"/>
    </source>
</evidence>
<keyword evidence="4" id="KW-1003">Cell membrane</keyword>
<comment type="similarity">
    <text evidence="2">Belongs to the ABC transporter superfamily.</text>
</comment>
<dbReference type="InterPro" id="IPR015856">
    <property type="entry name" value="ABC_transpr_CbiO/EcfA_su"/>
</dbReference>
<protein>
    <recommendedName>
        <fullName evidence="9">ABC transporter domain-containing protein</fullName>
    </recommendedName>
</protein>
<keyword evidence="5" id="KW-0547">Nucleotide-binding</keyword>
<dbReference type="PROSITE" id="PS50893">
    <property type="entry name" value="ABC_TRANSPORTER_2"/>
    <property type="match status" value="1"/>
</dbReference>
<dbReference type="Pfam" id="PF00005">
    <property type="entry name" value="ABC_tran"/>
    <property type="match status" value="1"/>
</dbReference>
<dbReference type="GO" id="GO:0016887">
    <property type="term" value="F:ATP hydrolysis activity"/>
    <property type="evidence" value="ECO:0007669"/>
    <property type="project" value="InterPro"/>
</dbReference>
<dbReference type="AlphaFoldDB" id="X1AG28"/>
<sequence>MPNILIENLEFTYPSGLKALKGIDLKIENGESVAVIGENGSGKTTLVKHLNGLLKPTSGQVWIGKKNTKICTTAELSKTVGYVFQNPENQLFKETVREELIFGPKNIGFSEDKIIDIVEKIAHLTDIYDILDSNPRELNFFQKQWVAIASTLTMDSKILILDEPNTSQDFIGVEKLIKLINNLLIKNNTVITITHDLDFALKISKRFVVISDGKILLDNTPQNIFAKKQELIKANLIPPPIPRLGISLGFKYPPISIDDFINMYKETII</sequence>
<keyword evidence="7" id="KW-1278">Translocase</keyword>
<dbReference type="EMBL" id="BART01003056">
    <property type="protein sequence ID" value="GAG71693.1"/>
    <property type="molecule type" value="Genomic_DNA"/>
</dbReference>
<dbReference type="CDD" id="cd03225">
    <property type="entry name" value="ABC_cobalt_CbiO_domain1"/>
    <property type="match status" value="1"/>
</dbReference>
<evidence type="ECO:0000259" key="9">
    <source>
        <dbReference type="PROSITE" id="PS50893"/>
    </source>
</evidence>
<dbReference type="GO" id="GO:0043190">
    <property type="term" value="C:ATP-binding cassette (ABC) transporter complex"/>
    <property type="evidence" value="ECO:0007669"/>
    <property type="project" value="TreeGrafter"/>
</dbReference>
<name>X1AG28_9ZZZZ</name>
<evidence type="ECO:0000256" key="8">
    <source>
        <dbReference type="ARBA" id="ARBA00023136"/>
    </source>
</evidence>
<evidence type="ECO:0000313" key="10">
    <source>
        <dbReference type="EMBL" id="GAG71693.1"/>
    </source>
</evidence>
<dbReference type="SMART" id="SM00382">
    <property type="entry name" value="AAA"/>
    <property type="match status" value="1"/>
</dbReference>
<keyword evidence="3" id="KW-0813">Transport</keyword>
<dbReference type="InterPro" id="IPR027417">
    <property type="entry name" value="P-loop_NTPase"/>
</dbReference>
<dbReference type="InterPro" id="IPR003593">
    <property type="entry name" value="AAA+_ATPase"/>
</dbReference>
<evidence type="ECO:0000256" key="1">
    <source>
        <dbReference type="ARBA" id="ARBA00004236"/>
    </source>
</evidence>
<reference evidence="10" key="1">
    <citation type="journal article" date="2014" name="Front. Microbiol.">
        <title>High frequency of phylogenetically diverse reductive dehalogenase-homologous genes in deep subseafloor sedimentary metagenomes.</title>
        <authorList>
            <person name="Kawai M."/>
            <person name="Futagami T."/>
            <person name="Toyoda A."/>
            <person name="Takaki Y."/>
            <person name="Nishi S."/>
            <person name="Hori S."/>
            <person name="Arai W."/>
            <person name="Tsubouchi T."/>
            <person name="Morono Y."/>
            <person name="Uchiyama I."/>
            <person name="Ito T."/>
            <person name="Fujiyama A."/>
            <person name="Inagaki F."/>
            <person name="Takami H."/>
        </authorList>
    </citation>
    <scope>NUCLEOTIDE SEQUENCE</scope>
    <source>
        <strain evidence="10">Expedition CK06-06</strain>
    </source>
</reference>
<organism evidence="10">
    <name type="scientific">marine sediment metagenome</name>
    <dbReference type="NCBI Taxonomy" id="412755"/>
    <lineage>
        <taxon>unclassified sequences</taxon>
        <taxon>metagenomes</taxon>
        <taxon>ecological metagenomes</taxon>
    </lineage>
</organism>
<comment type="subcellular location">
    <subcellularLocation>
        <location evidence="1">Cell membrane</location>
    </subcellularLocation>
</comment>
<evidence type="ECO:0000256" key="2">
    <source>
        <dbReference type="ARBA" id="ARBA00005417"/>
    </source>
</evidence>
<proteinExistence type="inferred from homology"/>
<dbReference type="PANTHER" id="PTHR43553:SF21">
    <property type="entry name" value="ABC TRANSPORTER ATP-BINDING PROTEIN MA_1418-RELATED"/>
    <property type="match status" value="1"/>
</dbReference>
<dbReference type="SUPFAM" id="SSF52540">
    <property type="entry name" value="P-loop containing nucleoside triphosphate hydrolases"/>
    <property type="match status" value="1"/>
</dbReference>
<evidence type="ECO:0000256" key="3">
    <source>
        <dbReference type="ARBA" id="ARBA00022448"/>
    </source>
</evidence>
<dbReference type="Gene3D" id="3.40.50.300">
    <property type="entry name" value="P-loop containing nucleotide triphosphate hydrolases"/>
    <property type="match status" value="1"/>
</dbReference>
<comment type="caution">
    <text evidence="10">The sequence shown here is derived from an EMBL/GenBank/DDBJ whole genome shotgun (WGS) entry which is preliminary data.</text>
</comment>
<dbReference type="InterPro" id="IPR003439">
    <property type="entry name" value="ABC_transporter-like_ATP-bd"/>
</dbReference>
<feature type="domain" description="ABC transporter" evidence="9">
    <location>
        <begin position="4"/>
        <end position="237"/>
    </location>
</feature>
<accession>X1AG28</accession>
<keyword evidence="8" id="KW-0472">Membrane</keyword>
<evidence type="ECO:0000256" key="5">
    <source>
        <dbReference type="ARBA" id="ARBA00022741"/>
    </source>
</evidence>
<keyword evidence="6" id="KW-0067">ATP-binding</keyword>
<dbReference type="GO" id="GO:0042626">
    <property type="term" value="F:ATPase-coupled transmembrane transporter activity"/>
    <property type="evidence" value="ECO:0007669"/>
    <property type="project" value="TreeGrafter"/>
</dbReference>
<dbReference type="FunFam" id="3.40.50.300:FF:000224">
    <property type="entry name" value="Energy-coupling factor transporter ATP-binding protein EcfA"/>
    <property type="match status" value="1"/>
</dbReference>
<dbReference type="InterPro" id="IPR050095">
    <property type="entry name" value="ECF_ABC_transporter_ATP-bd"/>
</dbReference>
<dbReference type="GO" id="GO:0005524">
    <property type="term" value="F:ATP binding"/>
    <property type="evidence" value="ECO:0007669"/>
    <property type="project" value="UniProtKB-KW"/>
</dbReference>